<dbReference type="InterPro" id="IPR017970">
    <property type="entry name" value="Homeobox_CS"/>
</dbReference>
<organism evidence="15 16">
    <name type="scientific">Calicophoron daubneyi</name>
    <name type="common">Rumen fluke</name>
    <name type="synonym">Paramphistomum daubneyi</name>
    <dbReference type="NCBI Taxonomy" id="300641"/>
    <lineage>
        <taxon>Eukaryota</taxon>
        <taxon>Metazoa</taxon>
        <taxon>Spiralia</taxon>
        <taxon>Lophotrochozoa</taxon>
        <taxon>Platyhelminthes</taxon>
        <taxon>Trematoda</taxon>
        <taxon>Digenea</taxon>
        <taxon>Plagiorchiida</taxon>
        <taxon>Pronocephalata</taxon>
        <taxon>Paramphistomoidea</taxon>
        <taxon>Paramphistomidae</taxon>
        <taxon>Calicophoron</taxon>
    </lineage>
</organism>
<dbReference type="FunFam" id="1.10.10.60:FF:000219">
    <property type="entry name" value="LIM/homeobox protein Lhx3"/>
    <property type="match status" value="1"/>
</dbReference>
<dbReference type="FunFam" id="2.10.110.10:FF:000006">
    <property type="entry name" value="LIM homeobox transcription factor 1-beta"/>
    <property type="match status" value="1"/>
</dbReference>
<feature type="DNA-binding region" description="Homeobox" evidence="9">
    <location>
        <begin position="231"/>
        <end position="290"/>
    </location>
</feature>
<dbReference type="Gene3D" id="1.10.10.60">
    <property type="entry name" value="Homeodomain-like"/>
    <property type="match status" value="1"/>
</dbReference>
<dbReference type="Pfam" id="PF00412">
    <property type="entry name" value="LIM"/>
    <property type="match status" value="2"/>
</dbReference>
<dbReference type="EMBL" id="CAXLJL010000601">
    <property type="protein sequence ID" value="CAL5139505.1"/>
    <property type="molecule type" value="Genomic_DNA"/>
</dbReference>
<evidence type="ECO:0000256" key="1">
    <source>
        <dbReference type="ARBA" id="ARBA00004123"/>
    </source>
</evidence>
<dbReference type="GO" id="GO:0030182">
    <property type="term" value="P:neuron differentiation"/>
    <property type="evidence" value="ECO:0007669"/>
    <property type="project" value="TreeGrafter"/>
</dbReference>
<evidence type="ECO:0000259" key="14">
    <source>
        <dbReference type="PROSITE" id="PS50071"/>
    </source>
</evidence>
<keyword evidence="4 10" id="KW-0862">Zinc</keyword>
<gene>
    <name evidence="15" type="ORF">CDAUBV1_LOCUS14535</name>
</gene>
<evidence type="ECO:0000259" key="13">
    <source>
        <dbReference type="PROSITE" id="PS50023"/>
    </source>
</evidence>
<dbReference type="PROSITE" id="PS50023">
    <property type="entry name" value="LIM_DOMAIN_2"/>
    <property type="match status" value="2"/>
</dbReference>
<accession>A0AAV2TQ53</accession>
<dbReference type="InterPro" id="IPR050453">
    <property type="entry name" value="LIM_Homeobox_TF"/>
</dbReference>
<proteinExistence type="predicted"/>
<feature type="compositionally biased region" description="Basic and acidic residues" evidence="12">
    <location>
        <begin position="317"/>
        <end position="327"/>
    </location>
</feature>
<reference evidence="15" key="1">
    <citation type="submission" date="2024-06" db="EMBL/GenBank/DDBJ databases">
        <authorList>
            <person name="Liu X."/>
            <person name="Lenzi L."/>
            <person name="Haldenby T S."/>
            <person name="Uol C."/>
        </authorList>
    </citation>
    <scope>NUCLEOTIDE SEQUENCE</scope>
</reference>
<evidence type="ECO:0000256" key="2">
    <source>
        <dbReference type="ARBA" id="ARBA00022723"/>
    </source>
</evidence>
<protein>
    <submittedName>
        <fullName evidence="15">Uncharacterized protein</fullName>
    </submittedName>
</protein>
<dbReference type="SUPFAM" id="SSF46689">
    <property type="entry name" value="Homeodomain-like"/>
    <property type="match status" value="1"/>
</dbReference>
<evidence type="ECO:0000256" key="6">
    <source>
        <dbReference type="ARBA" id="ARBA00023125"/>
    </source>
</evidence>
<keyword evidence="7 9" id="KW-0371">Homeobox</keyword>
<dbReference type="SMART" id="SM00132">
    <property type="entry name" value="LIM"/>
    <property type="match status" value="2"/>
</dbReference>
<keyword evidence="2 10" id="KW-0479">Metal-binding</keyword>
<dbReference type="PROSITE" id="PS00027">
    <property type="entry name" value="HOMEOBOX_1"/>
    <property type="match status" value="1"/>
</dbReference>
<sequence>MGMEGCQITKEIQNCLSTKGKDKHMVNKDFSDEENRDADRRKNFERPVSNRVVLGEGEGNVACATAPMFADKTIQQKTESTTEVGNHRLQDDLSHLGMQIPYCAGCKQPVLDRIVMRVLNQHWHSACLKCMDCGIFLSDKCFIRTDEVYCKDDFFRRFGTKCAGCDKGIPPSEVVRTAQDCVYHMDCFACIVCKRTLNTGDEFYLLRDRKLMCKFHYEVAKAQDGEMDNANKRPRTTITAKQLESLKRAYNDSPKPVRHVREQLSAETGLDMRVVQVWFQNRRAKEKRLKKEAGRNLWPINSPTLLDSDMNGAFAEENSKPDSELDSRNPYFSEMYHNTEDSTSGDDIGSRECHAPLGLSDSDSIFSEELDSTRQINGAELPFKDRIGELEARINGEGLASKEFVGHEILDRSSVQQTSLSTALNVCAATIPRMTGPFSVTSEENTGTVNKTTENRWDFGFRSSAFRSAQMVDNFATSVELNKLALREGPHLMGMPQRPEMYLSKSFIRQNLFSYKPELVSVLFDSNQPCIPPVLCSQAVIPHPAPL</sequence>
<keyword evidence="6 9" id="KW-0238">DNA-binding</keyword>
<dbReference type="InterPro" id="IPR001781">
    <property type="entry name" value="Znf_LIM"/>
</dbReference>
<evidence type="ECO:0000256" key="7">
    <source>
        <dbReference type="ARBA" id="ARBA00023155"/>
    </source>
</evidence>
<keyword evidence="3" id="KW-0677">Repeat</keyword>
<comment type="subcellular location">
    <subcellularLocation>
        <location evidence="1 9 11">Nucleus</location>
    </subcellularLocation>
</comment>
<dbReference type="CDD" id="cd09376">
    <property type="entry name" value="LIM2_Lhx3_Lhx4"/>
    <property type="match status" value="1"/>
</dbReference>
<dbReference type="PANTHER" id="PTHR24208">
    <property type="entry name" value="LIM/HOMEOBOX PROTEIN LHX"/>
    <property type="match status" value="1"/>
</dbReference>
<evidence type="ECO:0000256" key="3">
    <source>
        <dbReference type="ARBA" id="ARBA00022737"/>
    </source>
</evidence>
<dbReference type="GO" id="GO:0000981">
    <property type="term" value="F:DNA-binding transcription factor activity, RNA polymerase II-specific"/>
    <property type="evidence" value="ECO:0007669"/>
    <property type="project" value="InterPro"/>
</dbReference>
<dbReference type="InterPro" id="IPR049594">
    <property type="entry name" value="Lhx3/4-like_LIM2"/>
</dbReference>
<dbReference type="Gene3D" id="2.10.110.10">
    <property type="entry name" value="Cysteine Rich Protein"/>
    <property type="match status" value="2"/>
</dbReference>
<evidence type="ECO:0000256" key="12">
    <source>
        <dbReference type="SAM" id="MobiDB-lite"/>
    </source>
</evidence>
<evidence type="ECO:0000313" key="16">
    <source>
        <dbReference type="Proteomes" id="UP001497525"/>
    </source>
</evidence>
<evidence type="ECO:0000256" key="4">
    <source>
        <dbReference type="ARBA" id="ARBA00022833"/>
    </source>
</evidence>
<dbReference type="SMART" id="SM00389">
    <property type="entry name" value="HOX"/>
    <property type="match status" value="1"/>
</dbReference>
<dbReference type="InterPro" id="IPR001356">
    <property type="entry name" value="HD"/>
</dbReference>
<evidence type="ECO:0000313" key="15">
    <source>
        <dbReference type="EMBL" id="CAL5139505.1"/>
    </source>
</evidence>
<dbReference type="AlphaFoldDB" id="A0AAV2TQ53"/>
<feature type="domain" description="LIM zinc-binding" evidence="13">
    <location>
        <begin position="101"/>
        <end position="160"/>
    </location>
</feature>
<dbReference type="CDD" id="cd00086">
    <property type="entry name" value="homeodomain"/>
    <property type="match status" value="1"/>
</dbReference>
<evidence type="ECO:0000256" key="8">
    <source>
        <dbReference type="ARBA" id="ARBA00023242"/>
    </source>
</evidence>
<feature type="domain" description="LIM zinc-binding" evidence="13">
    <location>
        <begin position="161"/>
        <end position="223"/>
    </location>
</feature>
<keyword evidence="8 9" id="KW-0539">Nucleus</keyword>
<name>A0AAV2TQ53_CALDB</name>
<dbReference type="Proteomes" id="UP001497525">
    <property type="component" value="Unassembled WGS sequence"/>
</dbReference>
<feature type="region of interest" description="Disordered" evidence="12">
    <location>
        <begin position="312"/>
        <end position="354"/>
    </location>
</feature>
<dbReference type="FunFam" id="2.10.110.10:FF:000032">
    <property type="entry name" value="LIM/homeobox protein Lhx3"/>
    <property type="match status" value="1"/>
</dbReference>
<evidence type="ECO:0000256" key="10">
    <source>
        <dbReference type="PROSITE-ProRule" id="PRU00125"/>
    </source>
</evidence>
<evidence type="ECO:0000256" key="5">
    <source>
        <dbReference type="ARBA" id="ARBA00023038"/>
    </source>
</evidence>
<dbReference type="PANTHER" id="PTHR24208:SF128">
    <property type="entry name" value="LIM3, ISOFORM G"/>
    <property type="match status" value="1"/>
</dbReference>
<dbReference type="GO" id="GO:0005634">
    <property type="term" value="C:nucleus"/>
    <property type="evidence" value="ECO:0007669"/>
    <property type="project" value="UniProtKB-SubCell"/>
</dbReference>
<dbReference type="GO" id="GO:0000977">
    <property type="term" value="F:RNA polymerase II transcription regulatory region sequence-specific DNA binding"/>
    <property type="evidence" value="ECO:0007669"/>
    <property type="project" value="TreeGrafter"/>
</dbReference>
<dbReference type="Pfam" id="PF00046">
    <property type="entry name" value="Homeodomain"/>
    <property type="match status" value="1"/>
</dbReference>
<dbReference type="GO" id="GO:0008270">
    <property type="term" value="F:zinc ion binding"/>
    <property type="evidence" value="ECO:0007669"/>
    <property type="project" value="InterPro"/>
</dbReference>
<feature type="domain" description="Homeobox" evidence="14">
    <location>
        <begin position="229"/>
        <end position="289"/>
    </location>
</feature>
<dbReference type="InterPro" id="IPR009057">
    <property type="entry name" value="Homeodomain-like_sf"/>
</dbReference>
<evidence type="ECO:0000256" key="11">
    <source>
        <dbReference type="RuleBase" id="RU000682"/>
    </source>
</evidence>
<keyword evidence="5 10" id="KW-0440">LIM domain</keyword>
<evidence type="ECO:0000256" key="9">
    <source>
        <dbReference type="PROSITE-ProRule" id="PRU00108"/>
    </source>
</evidence>
<dbReference type="PROSITE" id="PS50071">
    <property type="entry name" value="HOMEOBOX_2"/>
    <property type="match status" value="1"/>
</dbReference>
<dbReference type="SUPFAM" id="SSF57716">
    <property type="entry name" value="Glucocorticoid receptor-like (DNA-binding domain)"/>
    <property type="match status" value="2"/>
</dbReference>
<dbReference type="PROSITE" id="PS00478">
    <property type="entry name" value="LIM_DOMAIN_1"/>
    <property type="match status" value="1"/>
</dbReference>
<comment type="caution">
    <text evidence="15">The sequence shown here is derived from an EMBL/GenBank/DDBJ whole genome shotgun (WGS) entry which is preliminary data.</text>
</comment>